<proteinExistence type="predicted"/>
<evidence type="ECO:0000313" key="2">
    <source>
        <dbReference type="EMBL" id="MPC14092.1"/>
    </source>
</evidence>
<comment type="caution">
    <text evidence="2">The sequence shown here is derived from an EMBL/GenBank/DDBJ whole genome shotgun (WGS) entry which is preliminary data.</text>
</comment>
<feature type="region of interest" description="Disordered" evidence="1">
    <location>
        <begin position="46"/>
        <end position="83"/>
    </location>
</feature>
<gene>
    <name evidence="2" type="ORF">E2C01_006844</name>
</gene>
<dbReference type="EMBL" id="VSRR010000327">
    <property type="protein sequence ID" value="MPC14092.1"/>
    <property type="molecule type" value="Genomic_DNA"/>
</dbReference>
<keyword evidence="3" id="KW-1185">Reference proteome</keyword>
<reference evidence="2 3" key="1">
    <citation type="submission" date="2019-05" db="EMBL/GenBank/DDBJ databases">
        <title>Another draft genome of Portunus trituberculatus and its Hox gene families provides insights of decapod evolution.</title>
        <authorList>
            <person name="Jeong J.-H."/>
            <person name="Song I."/>
            <person name="Kim S."/>
            <person name="Choi T."/>
            <person name="Kim D."/>
            <person name="Ryu S."/>
            <person name="Kim W."/>
        </authorList>
    </citation>
    <scope>NUCLEOTIDE SEQUENCE [LARGE SCALE GENOMIC DNA]</scope>
    <source>
        <tissue evidence="2">Muscle</tissue>
    </source>
</reference>
<sequence length="83" mass="9396">MDPIAAGVQQEKMYKYGKVLAAATAMTRVHRGPEWRRLLQVRAECGQQQAKDGQNEPHDQPINKPCQPDITPLLRHGSRHPML</sequence>
<dbReference type="Proteomes" id="UP000324222">
    <property type="component" value="Unassembled WGS sequence"/>
</dbReference>
<dbReference type="AlphaFoldDB" id="A0A5B7CWG5"/>
<evidence type="ECO:0000256" key="1">
    <source>
        <dbReference type="SAM" id="MobiDB-lite"/>
    </source>
</evidence>
<organism evidence="2 3">
    <name type="scientific">Portunus trituberculatus</name>
    <name type="common">Swimming crab</name>
    <name type="synonym">Neptunus trituberculatus</name>
    <dbReference type="NCBI Taxonomy" id="210409"/>
    <lineage>
        <taxon>Eukaryota</taxon>
        <taxon>Metazoa</taxon>
        <taxon>Ecdysozoa</taxon>
        <taxon>Arthropoda</taxon>
        <taxon>Crustacea</taxon>
        <taxon>Multicrustacea</taxon>
        <taxon>Malacostraca</taxon>
        <taxon>Eumalacostraca</taxon>
        <taxon>Eucarida</taxon>
        <taxon>Decapoda</taxon>
        <taxon>Pleocyemata</taxon>
        <taxon>Brachyura</taxon>
        <taxon>Eubrachyura</taxon>
        <taxon>Portunoidea</taxon>
        <taxon>Portunidae</taxon>
        <taxon>Portuninae</taxon>
        <taxon>Portunus</taxon>
    </lineage>
</organism>
<accession>A0A5B7CWG5</accession>
<evidence type="ECO:0000313" key="3">
    <source>
        <dbReference type="Proteomes" id="UP000324222"/>
    </source>
</evidence>
<protein>
    <submittedName>
        <fullName evidence="2">Uncharacterized protein</fullName>
    </submittedName>
</protein>
<name>A0A5B7CWG5_PORTR</name>